<evidence type="ECO:0000256" key="5">
    <source>
        <dbReference type="ARBA" id="ARBA00023157"/>
    </source>
</evidence>
<evidence type="ECO:0000313" key="7">
    <source>
        <dbReference type="EMBL" id="KAJ1102447.1"/>
    </source>
</evidence>
<sequence length="144" mass="15844">MYLRSLLCSLAVLSATGQLDPFPALQEQSDQVPVPTDYNLLIDAVGFIPEDTAAVGLRHPRSLSSAFSVAGDRGVDPAKSSWWKGAKATLSDDSSENRVVEDVKSMLWKLAGAERTRSPTFIRVNQAVQKPNKRACFWKYCVTK</sequence>
<dbReference type="GO" id="GO:0005179">
    <property type="term" value="F:hormone activity"/>
    <property type="evidence" value="ECO:0007669"/>
    <property type="project" value="UniProtKB-KW"/>
</dbReference>
<name>A0AAV7MFX8_PLEWA</name>
<dbReference type="GO" id="GO:0097746">
    <property type="term" value="P:blood vessel diameter maintenance"/>
    <property type="evidence" value="ECO:0007669"/>
    <property type="project" value="InterPro"/>
</dbReference>
<evidence type="ECO:0000256" key="4">
    <source>
        <dbReference type="ARBA" id="ARBA00022702"/>
    </source>
</evidence>
<keyword evidence="5" id="KW-1015">Disulfide bond</keyword>
<protein>
    <recommendedName>
        <fullName evidence="9">Urotensin II</fullName>
    </recommendedName>
</protein>
<dbReference type="EMBL" id="JANPWB010000014">
    <property type="protein sequence ID" value="KAJ1102447.1"/>
    <property type="molecule type" value="Genomic_DNA"/>
</dbReference>
<keyword evidence="4" id="KW-0372">Hormone</keyword>
<evidence type="ECO:0000313" key="8">
    <source>
        <dbReference type="Proteomes" id="UP001066276"/>
    </source>
</evidence>
<comment type="similarity">
    <text evidence="2">Belongs to the urotensin-2 family.</text>
</comment>
<comment type="subcellular location">
    <subcellularLocation>
        <location evidence="1">Secreted</location>
    </subcellularLocation>
</comment>
<keyword evidence="8" id="KW-1185">Reference proteome</keyword>
<evidence type="ECO:0000256" key="2">
    <source>
        <dbReference type="ARBA" id="ARBA00006719"/>
    </source>
</evidence>
<evidence type="ECO:0000256" key="3">
    <source>
        <dbReference type="ARBA" id="ARBA00022525"/>
    </source>
</evidence>
<dbReference type="AlphaFoldDB" id="A0AAV7MFX8"/>
<gene>
    <name evidence="7" type="ORF">NDU88_007496</name>
</gene>
<evidence type="ECO:0000256" key="6">
    <source>
        <dbReference type="SAM" id="SignalP"/>
    </source>
</evidence>
<proteinExistence type="inferred from homology"/>
<evidence type="ECO:0008006" key="9">
    <source>
        <dbReference type="Google" id="ProtNLM"/>
    </source>
</evidence>
<keyword evidence="6" id="KW-0732">Signal</keyword>
<dbReference type="InterPro" id="IPR001483">
    <property type="entry name" value="Urotensin_II"/>
</dbReference>
<dbReference type="GO" id="GO:0008217">
    <property type="term" value="P:regulation of blood pressure"/>
    <property type="evidence" value="ECO:0007669"/>
    <property type="project" value="InterPro"/>
</dbReference>
<accession>A0AAV7MFX8</accession>
<dbReference type="PROSITE" id="PS00984">
    <property type="entry name" value="UROTENSIN_II"/>
    <property type="match status" value="1"/>
</dbReference>
<reference evidence="7" key="1">
    <citation type="journal article" date="2022" name="bioRxiv">
        <title>Sequencing and chromosome-scale assembly of the giantPleurodeles waltlgenome.</title>
        <authorList>
            <person name="Brown T."/>
            <person name="Elewa A."/>
            <person name="Iarovenko S."/>
            <person name="Subramanian E."/>
            <person name="Araus A.J."/>
            <person name="Petzold A."/>
            <person name="Susuki M."/>
            <person name="Suzuki K.-i.T."/>
            <person name="Hayashi T."/>
            <person name="Toyoda A."/>
            <person name="Oliveira C."/>
            <person name="Osipova E."/>
            <person name="Leigh N.D."/>
            <person name="Simon A."/>
            <person name="Yun M.H."/>
        </authorList>
    </citation>
    <scope>NUCLEOTIDE SEQUENCE</scope>
    <source>
        <strain evidence="7">20211129_DDA</strain>
        <tissue evidence="7">Liver</tissue>
    </source>
</reference>
<evidence type="ECO:0000256" key="1">
    <source>
        <dbReference type="ARBA" id="ARBA00004613"/>
    </source>
</evidence>
<organism evidence="7 8">
    <name type="scientific">Pleurodeles waltl</name>
    <name type="common">Iberian ribbed newt</name>
    <dbReference type="NCBI Taxonomy" id="8319"/>
    <lineage>
        <taxon>Eukaryota</taxon>
        <taxon>Metazoa</taxon>
        <taxon>Chordata</taxon>
        <taxon>Craniata</taxon>
        <taxon>Vertebrata</taxon>
        <taxon>Euteleostomi</taxon>
        <taxon>Amphibia</taxon>
        <taxon>Batrachia</taxon>
        <taxon>Caudata</taxon>
        <taxon>Salamandroidea</taxon>
        <taxon>Salamandridae</taxon>
        <taxon>Pleurodelinae</taxon>
        <taxon>Pleurodeles</taxon>
    </lineage>
</organism>
<feature type="signal peptide" evidence="6">
    <location>
        <begin position="1"/>
        <end position="17"/>
    </location>
</feature>
<keyword evidence="3" id="KW-0964">Secreted</keyword>
<feature type="chain" id="PRO_5043832323" description="Urotensin II" evidence="6">
    <location>
        <begin position="18"/>
        <end position="144"/>
    </location>
</feature>
<dbReference type="GO" id="GO:0005576">
    <property type="term" value="C:extracellular region"/>
    <property type="evidence" value="ECO:0007669"/>
    <property type="project" value="UniProtKB-SubCell"/>
</dbReference>
<dbReference type="Proteomes" id="UP001066276">
    <property type="component" value="Chromosome 10"/>
</dbReference>
<comment type="caution">
    <text evidence="7">The sequence shown here is derived from an EMBL/GenBank/DDBJ whole genome shotgun (WGS) entry which is preliminary data.</text>
</comment>